<dbReference type="PANTHER" id="PTHR16736:SF1">
    <property type="entry name" value="CORTEXIN-3"/>
    <property type="match status" value="1"/>
</dbReference>
<accession>A0A672NJ16</accession>
<dbReference type="Pfam" id="PF11057">
    <property type="entry name" value="Cortexin"/>
    <property type="match status" value="1"/>
</dbReference>
<dbReference type="InterPro" id="IPR020066">
    <property type="entry name" value="Cortexin"/>
</dbReference>
<evidence type="ECO:0000256" key="5">
    <source>
        <dbReference type="SAM" id="Phobius"/>
    </source>
</evidence>
<protein>
    <submittedName>
        <fullName evidence="6">Cortexin 3</fullName>
    </submittedName>
</protein>
<reference evidence="6" key="2">
    <citation type="submission" date="2025-09" db="UniProtKB">
        <authorList>
            <consortium name="Ensembl"/>
        </authorList>
    </citation>
    <scope>IDENTIFICATION</scope>
</reference>
<dbReference type="Proteomes" id="UP000472262">
    <property type="component" value="Unassembled WGS sequence"/>
</dbReference>
<evidence type="ECO:0000256" key="2">
    <source>
        <dbReference type="ARBA" id="ARBA00022692"/>
    </source>
</evidence>
<evidence type="ECO:0000313" key="7">
    <source>
        <dbReference type="Proteomes" id="UP000472262"/>
    </source>
</evidence>
<keyword evidence="7" id="KW-1185">Reference proteome</keyword>
<keyword evidence="3 5" id="KW-1133">Transmembrane helix</keyword>
<dbReference type="OMA" id="FSWLMEA"/>
<dbReference type="Ensembl" id="ENSSGRT00000051546.1">
    <property type="protein sequence ID" value="ENSSGRP00000048221.1"/>
    <property type="gene ID" value="ENSSGRG00000025720.1"/>
</dbReference>
<evidence type="ECO:0000256" key="3">
    <source>
        <dbReference type="ARBA" id="ARBA00022989"/>
    </source>
</evidence>
<organism evidence="6 7">
    <name type="scientific">Sinocyclocheilus grahami</name>
    <name type="common">Dianchi golden-line fish</name>
    <name type="synonym">Barbus grahami</name>
    <dbReference type="NCBI Taxonomy" id="75366"/>
    <lineage>
        <taxon>Eukaryota</taxon>
        <taxon>Metazoa</taxon>
        <taxon>Chordata</taxon>
        <taxon>Craniata</taxon>
        <taxon>Vertebrata</taxon>
        <taxon>Euteleostomi</taxon>
        <taxon>Actinopterygii</taxon>
        <taxon>Neopterygii</taxon>
        <taxon>Teleostei</taxon>
        <taxon>Ostariophysi</taxon>
        <taxon>Cypriniformes</taxon>
        <taxon>Cyprinidae</taxon>
        <taxon>Cyprininae</taxon>
        <taxon>Sinocyclocheilus</taxon>
    </lineage>
</organism>
<sequence length="95" mass="10862">MRERLLWDEPLQISWLMEAEPFTSSLQTGGPVAGASMTLEQKTTFAFVIFLFVFLCMLIVRCFRILLDPYRSMPTSTWADGLDGLEKGQFDYTLA</sequence>
<dbReference type="PANTHER" id="PTHR16736">
    <property type="entry name" value="CORTEXIN-1-RELATED"/>
    <property type="match status" value="1"/>
</dbReference>
<dbReference type="AlphaFoldDB" id="A0A672NJ16"/>
<comment type="subcellular location">
    <subcellularLocation>
        <location evidence="1">Membrane</location>
        <topology evidence="1">Single-pass membrane protein</topology>
    </subcellularLocation>
</comment>
<reference evidence="6" key="1">
    <citation type="submission" date="2025-08" db="UniProtKB">
        <authorList>
            <consortium name="Ensembl"/>
        </authorList>
    </citation>
    <scope>IDENTIFICATION</scope>
</reference>
<feature type="transmembrane region" description="Helical" evidence="5">
    <location>
        <begin position="45"/>
        <end position="67"/>
    </location>
</feature>
<evidence type="ECO:0000313" key="6">
    <source>
        <dbReference type="Ensembl" id="ENSSGRP00000048221.1"/>
    </source>
</evidence>
<keyword evidence="4 5" id="KW-0472">Membrane</keyword>
<dbReference type="InParanoid" id="A0A672NJ16"/>
<evidence type="ECO:0000256" key="1">
    <source>
        <dbReference type="ARBA" id="ARBA00004167"/>
    </source>
</evidence>
<proteinExistence type="predicted"/>
<evidence type="ECO:0000256" key="4">
    <source>
        <dbReference type="ARBA" id="ARBA00023136"/>
    </source>
</evidence>
<keyword evidence="2 5" id="KW-0812">Transmembrane</keyword>
<dbReference type="GO" id="GO:0016020">
    <property type="term" value="C:membrane"/>
    <property type="evidence" value="ECO:0007669"/>
    <property type="project" value="UniProtKB-SubCell"/>
</dbReference>
<name>A0A672NJ16_SINGR</name>